<dbReference type="NCBIfam" id="TIGR02937">
    <property type="entry name" value="sigma70-ECF"/>
    <property type="match status" value="1"/>
</dbReference>
<dbReference type="GO" id="GO:0006352">
    <property type="term" value="P:DNA-templated transcription initiation"/>
    <property type="evidence" value="ECO:0007669"/>
    <property type="project" value="InterPro"/>
</dbReference>
<dbReference type="EMBL" id="CP035704">
    <property type="protein sequence ID" value="QBB70151.1"/>
    <property type="molecule type" value="Genomic_DNA"/>
</dbReference>
<dbReference type="GO" id="GO:0003700">
    <property type="term" value="F:DNA-binding transcription factor activity"/>
    <property type="evidence" value="ECO:0007669"/>
    <property type="project" value="InterPro"/>
</dbReference>
<feature type="domain" description="RNA polymerase sigma-70 ECF-like HTH" evidence="1">
    <location>
        <begin position="33"/>
        <end position="193"/>
    </location>
</feature>
<evidence type="ECO:0000313" key="3">
    <source>
        <dbReference type="Proteomes" id="UP000291562"/>
    </source>
</evidence>
<dbReference type="InterPro" id="IPR013324">
    <property type="entry name" value="RNA_pol_sigma_r3/r4-like"/>
</dbReference>
<dbReference type="OrthoDB" id="128473at2"/>
<dbReference type="InterPro" id="IPR011517">
    <property type="entry name" value="RNA_pol_sigma70_ECF-like"/>
</dbReference>
<dbReference type="Pfam" id="PF07638">
    <property type="entry name" value="Sigma70_ECF"/>
    <property type="match status" value="1"/>
</dbReference>
<dbReference type="AlphaFoldDB" id="A0A411HI39"/>
<name>A0A411HI39_9GAMM</name>
<organism evidence="2 3">
    <name type="scientific">Pseudolysobacter antarcticus</name>
    <dbReference type="NCBI Taxonomy" id="2511995"/>
    <lineage>
        <taxon>Bacteria</taxon>
        <taxon>Pseudomonadati</taxon>
        <taxon>Pseudomonadota</taxon>
        <taxon>Gammaproteobacteria</taxon>
        <taxon>Lysobacterales</taxon>
        <taxon>Rhodanobacteraceae</taxon>
        <taxon>Pseudolysobacter</taxon>
    </lineage>
</organism>
<accession>A0A411HI39</accession>
<dbReference type="SUPFAM" id="SSF88659">
    <property type="entry name" value="Sigma3 and sigma4 domains of RNA polymerase sigma factors"/>
    <property type="match status" value="1"/>
</dbReference>
<protein>
    <submittedName>
        <fullName evidence="2">Sigma-70 family RNA polymerase sigma factor</fullName>
    </submittedName>
</protein>
<proteinExistence type="predicted"/>
<dbReference type="InterPro" id="IPR053812">
    <property type="entry name" value="HTH_Sigma70_ECF-like"/>
</dbReference>
<dbReference type="Proteomes" id="UP000291562">
    <property type="component" value="Chromosome"/>
</dbReference>
<evidence type="ECO:0000313" key="2">
    <source>
        <dbReference type="EMBL" id="QBB70151.1"/>
    </source>
</evidence>
<sequence>MTHRSGETDVNEVAVNLDDYGNADLPAATRALADQLFPLFYDELRRVAQRERRRVGAGHTLQTTALVSEAYLKLRRGNGWRTDTHFLRAAALAMRHALVNHAAARQAAKRGGGEETQSLSIEFDVAFESDASILALNEALAELAHESPRLAQVVECRYFAGYNDVETGLALGISERSVRNDWAFARAWLHKTLAGSGKN</sequence>
<keyword evidence="3" id="KW-1185">Reference proteome</keyword>
<dbReference type="InterPro" id="IPR036388">
    <property type="entry name" value="WH-like_DNA-bd_sf"/>
</dbReference>
<gene>
    <name evidence="2" type="ORF">ELE36_07105</name>
</gene>
<dbReference type="NCBIfam" id="TIGR02999">
    <property type="entry name" value="Sig-70_X6"/>
    <property type="match status" value="1"/>
</dbReference>
<dbReference type="Gene3D" id="1.10.10.10">
    <property type="entry name" value="Winged helix-like DNA-binding domain superfamily/Winged helix DNA-binding domain"/>
    <property type="match status" value="1"/>
</dbReference>
<dbReference type="InterPro" id="IPR014284">
    <property type="entry name" value="RNA_pol_sigma-70_dom"/>
</dbReference>
<dbReference type="KEGG" id="xbc:ELE36_07105"/>
<evidence type="ECO:0000259" key="1">
    <source>
        <dbReference type="Pfam" id="PF07638"/>
    </source>
</evidence>
<reference evidence="2 3" key="1">
    <citation type="submission" date="2019-01" db="EMBL/GenBank/DDBJ databases">
        <title>Pseudolysobacter antarctica gen. nov., sp. nov., isolated from Fildes Peninsula, Antarctica.</title>
        <authorList>
            <person name="Wei Z."/>
            <person name="Peng F."/>
        </authorList>
    </citation>
    <scope>NUCLEOTIDE SEQUENCE [LARGE SCALE GENOMIC DNA]</scope>
    <source>
        <strain evidence="2 3">AQ6-296</strain>
    </source>
</reference>